<dbReference type="SUPFAM" id="SSF47928">
    <property type="entry name" value="N-terminal domain of the delta subunit of the F1F0-ATP synthase"/>
    <property type="match status" value="1"/>
</dbReference>
<comment type="function">
    <text evidence="7">This protein is part of the stalk that links CF(0) to CF(1). It either transmits conformational changes from CF(0) to CF(1) or is implicated in proton conduction.</text>
</comment>
<evidence type="ECO:0000256" key="5">
    <source>
        <dbReference type="ARBA" id="ARBA00023136"/>
    </source>
</evidence>
<comment type="similarity">
    <text evidence="7">Belongs to the ATPase delta chain family.</text>
</comment>
<dbReference type="EMBL" id="FQ312005">
    <property type="protein sequence ID" value="CBW28180.1"/>
    <property type="molecule type" value="Genomic_DNA"/>
</dbReference>
<dbReference type="PRINTS" id="PR00125">
    <property type="entry name" value="ATPASEDELTA"/>
</dbReference>
<dbReference type="RefSeq" id="WP_014245949.1">
    <property type="nucleotide sequence ID" value="NC_016620.1"/>
</dbReference>
<dbReference type="STRING" id="862908.BMS_3438"/>
<evidence type="ECO:0000313" key="8">
    <source>
        <dbReference type="EMBL" id="CBW28180.1"/>
    </source>
</evidence>
<dbReference type="Pfam" id="PF00213">
    <property type="entry name" value="OSCP"/>
    <property type="match status" value="1"/>
</dbReference>
<dbReference type="InterPro" id="IPR026015">
    <property type="entry name" value="ATP_synth_OSCP/delta_N_sf"/>
</dbReference>
<dbReference type="AlphaFoldDB" id="E1X1L2"/>
<organism evidence="8 9">
    <name type="scientific">Halobacteriovorax marinus (strain ATCC BAA-682 / DSM 15412 / SJ)</name>
    <name type="common">Bacteriovorax marinus</name>
    <dbReference type="NCBI Taxonomy" id="862908"/>
    <lineage>
        <taxon>Bacteria</taxon>
        <taxon>Pseudomonadati</taxon>
        <taxon>Bdellovibrionota</taxon>
        <taxon>Bacteriovoracia</taxon>
        <taxon>Bacteriovoracales</taxon>
        <taxon>Halobacteriovoraceae</taxon>
        <taxon>Halobacteriovorax</taxon>
    </lineage>
</organism>
<dbReference type="GO" id="GO:0046933">
    <property type="term" value="F:proton-transporting ATP synthase activity, rotational mechanism"/>
    <property type="evidence" value="ECO:0007669"/>
    <property type="project" value="UniProtKB-UniRule"/>
</dbReference>
<keyword evidence="7" id="KW-1003">Cell membrane</keyword>
<evidence type="ECO:0000256" key="4">
    <source>
        <dbReference type="ARBA" id="ARBA00023065"/>
    </source>
</evidence>
<protein>
    <recommendedName>
        <fullName evidence="7">ATP synthase subunit delta</fullName>
    </recommendedName>
    <alternativeName>
        <fullName evidence="7">ATP synthase F(1) sector subunit delta</fullName>
    </alternativeName>
    <alternativeName>
        <fullName evidence="7">F-type ATPase subunit delta</fullName>
        <shortName evidence="7">F-ATPase subunit delta</shortName>
    </alternativeName>
</protein>
<evidence type="ECO:0000256" key="7">
    <source>
        <dbReference type="HAMAP-Rule" id="MF_01416"/>
    </source>
</evidence>
<dbReference type="HAMAP" id="MF_01416">
    <property type="entry name" value="ATP_synth_delta_bact"/>
    <property type="match status" value="1"/>
</dbReference>
<keyword evidence="9" id="KW-1185">Reference proteome</keyword>
<dbReference type="eggNOG" id="COG0712">
    <property type="taxonomic scope" value="Bacteria"/>
</dbReference>
<proteinExistence type="inferred from homology"/>
<evidence type="ECO:0000256" key="2">
    <source>
        <dbReference type="ARBA" id="ARBA00022448"/>
    </source>
</evidence>
<keyword evidence="7" id="KW-0139">CF(1)</keyword>
<comment type="function">
    <text evidence="7">F(1)F(0) ATP synthase produces ATP from ADP in the presence of a proton or sodium gradient. F-type ATPases consist of two structural domains, F(1) containing the extramembraneous catalytic core and F(0) containing the membrane proton channel, linked together by a central stalk and a peripheral stalk. During catalysis, ATP synthesis in the catalytic domain of F(1) is coupled via a rotary mechanism of the central stalk subunits to proton translocation.</text>
</comment>
<evidence type="ECO:0000256" key="6">
    <source>
        <dbReference type="ARBA" id="ARBA00023310"/>
    </source>
</evidence>
<evidence type="ECO:0000256" key="1">
    <source>
        <dbReference type="ARBA" id="ARBA00004370"/>
    </source>
</evidence>
<keyword evidence="2 7" id="KW-0813">Transport</keyword>
<dbReference type="HOGENOM" id="CLU_085114_1_1_7"/>
<sequence>MKEQIVAKAYAQSLIELASEAKVDAAKELTDLNVLINKNNDLENLLFLDVFTVEEKEEVMKEILSKLGLSSIVTNFVNFLINEKRISIFPLIFKEVIVIDDHNKGFLRGTIEGSNSEVSPEFKTKMTTYLKEKLGLTTELTYVQNEDITAGYKVTVEDLQLDASLDNQLAKFKDSVLSE</sequence>
<dbReference type="OrthoDB" id="9802471at2"/>
<dbReference type="KEGG" id="bmx:BMS_3438"/>
<dbReference type="PATRIC" id="fig|862908.3.peg.3290"/>
<accession>E1X1L2</accession>
<keyword evidence="7" id="KW-0997">Cell inner membrane</keyword>
<dbReference type="InterPro" id="IPR000711">
    <property type="entry name" value="ATPase_OSCP/dsu"/>
</dbReference>
<name>E1X1L2_HALMS</name>
<evidence type="ECO:0000256" key="3">
    <source>
        <dbReference type="ARBA" id="ARBA00022781"/>
    </source>
</evidence>
<dbReference type="GO" id="GO:0005886">
    <property type="term" value="C:plasma membrane"/>
    <property type="evidence" value="ECO:0007669"/>
    <property type="project" value="UniProtKB-SubCell"/>
</dbReference>
<gene>
    <name evidence="7" type="primary">atpH</name>
    <name evidence="8" type="ordered locus">BMS_3438</name>
</gene>
<comment type="subunit">
    <text evidence="7">F-type ATPases have 2 components, F(1) - the catalytic core - and F(0) - the membrane proton channel. F(1) has five subunits: alpha(3), beta(3), gamma(1), delta(1), epsilon(1). F(0) has three main subunits: a(1), b(2) and c(10-14). The alpha and beta chains form an alternating ring which encloses part of the gamma chain. F(1) is attached to F(0) by a central stalk formed by the gamma and epsilon chains, while a peripheral stalk is formed by the delta and b chains.</text>
</comment>
<dbReference type="PANTHER" id="PTHR11910">
    <property type="entry name" value="ATP SYNTHASE DELTA CHAIN"/>
    <property type="match status" value="1"/>
</dbReference>
<dbReference type="GO" id="GO:0045259">
    <property type="term" value="C:proton-transporting ATP synthase complex"/>
    <property type="evidence" value="ECO:0007669"/>
    <property type="project" value="UniProtKB-KW"/>
</dbReference>
<dbReference type="Proteomes" id="UP000008963">
    <property type="component" value="Chromosome"/>
</dbReference>
<keyword evidence="3 7" id="KW-0375">Hydrogen ion transport</keyword>
<keyword evidence="5 7" id="KW-0472">Membrane</keyword>
<comment type="subcellular location">
    <subcellularLocation>
        <location evidence="7">Cell inner membrane</location>
        <topology evidence="7">Peripheral membrane protein</topology>
    </subcellularLocation>
    <subcellularLocation>
        <location evidence="1">Membrane</location>
    </subcellularLocation>
</comment>
<reference evidence="9" key="1">
    <citation type="journal article" date="2013" name="ISME J.">
        <title>A small predatory core genome in the divergent marine Bacteriovorax marinus SJ and the terrestrial Bdellovibrio bacteriovorus.</title>
        <authorList>
            <person name="Crossman L.C."/>
            <person name="Chen H."/>
            <person name="Cerdeno-Tarraga A.M."/>
            <person name="Brooks K."/>
            <person name="Quail M.A."/>
            <person name="Pineiro S.A."/>
            <person name="Hobley L."/>
            <person name="Sockett R.E."/>
            <person name="Bentley S.D."/>
            <person name="Parkhill J."/>
            <person name="Williams H.N."/>
            <person name="Stine O.C."/>
        </authorList>
    </citation>
    <scope>NUCLEOTIDE SEQUENCE [LARGE SCALE GENOMIC DNA]</scope>
    <source>
        <strain evidence="9">ATCC BAA-682 / DSM 15412 / SJ</strain>
    </source>
</reference>
<keyword evidence="4 7" id="KW-0406">Ion transport</keyword>
<keyword evidence="6 7" id="KW-0066">ATP synthesis</keyword>
<dbReference type="Gene3D" id="1.10.520.20">
    <property type="entry name" value="N-terminal domain of the delta subunit of the F1F0-ATP synthase"/>
    <property type="match status" value="1"/>
</dbReference>
<evidence type="ECO:0000313" key="9">
    <source>
        <dbReference type="Proteomes" id="UP000008963"/>
    </source>
</evidence>